<dbReference type="GO" id="GO:0016887">
    <property type="term" value="F:ATP hydrolysis activity"/>
    <property type="evidence" value="ECO:0007669"/>
    <property type="project" value="InterPro"/>
</dbReference>
<keyword evidence="4" id="KW-0067">ATP-binding</keyword>
<evidence type="ECO:0000259" key="5">
    <source>
        <dbReference type="PROSITE" id="PS50893"/>
    </source>
</evidence>
<proteinExistence type="inferred from homology"/>
<dbReference type="RefSeq" id="WP_189611541.1">
    <property type="nucleotide sequence ID" value="NZ_BMXR01000010.1"/>
</dbReference>
<dbReference type="PROSITE" id="PS50893">
    <property type="entry name" value="ABC_TRANSPORTER_2"/>
    <property type="match status" value="1"/>
</dbReference>
<dbReference type="Proteomes" id="UP000626148">
    <property type="component" value="Unassembled WGS sequence"/>
</dbReference>
<dbReference type="SUPFAM" id="SSF52540">
    <property type="entry name" value="P-loop containing nucleoside triphosphate hydrolases"/>
    <property type="match status" value="1"/>
</dbReference>
<evidence type="ECO:0000256" key="1">
    <source>
        <dbReference type="ARBA" id="ARBA00005417"/>
    </source>
</evidence>
<keyword evidence="2" id="KW-0813">Transport</keyword>
<keyword evidence="3" id="KW-0547">Nucleotide-binding</keyword>
<dbReference type="EMBL" id="BMXR01000010">
    <property type="protein sequence ID" value="GGX66204.1"/>
    <property type="molecule type" value="Genomic_DNA"/>
</dbReference>
<keyword evidence="7" id="KW-1185">Reference proteome</keyword>
<dbReference type="InterPro" id="IPR017871">
    <property type="entry name" value="ABC_transporter-like_CS"/>
</dbReference>
<organism evidence="6 7">
    <name type="scientific">Saccharospirillum salsuginis</name>
    <dbReference type="NCBI Taxonomy" id="418750"/>
    <lineage>
        <taxon>Bacteria</taxon>
        <taxon>Pseudomonadati</taxon>
        <taxon>Pseudomonadota</taxon>
        <taxon>Gammaproteobacteria</taxon>
        <taxon>Oceanospirillales</taxon>
        <taxon>Saccharospirillaceae</taxon>
        <taxon>Saccharospirillum</taxon>
    </lineage>
</organism>
<evidence type="ECO:0000256" key="2">
    <source>
        <dbReference type="ARBA" id="ARBA00022448"/>
    </source>
</evidence>
<dbReference type="PANTHER" id="PTHR42788:SF19">
    <property type="entry name" value="ALIPHATIC SULFONATES IMPORT ATP-BINDING PROTEIN SSUB 2"/>
    <property type="match status" value="1"/>
</dbReference>
<evidence type="ECO:0000256" key="4">
    <source>
        <dbReference type="ARBA" id="ARBA00022840"/>
    </source>
</evidence>
<sequence>MTVFNTEPAMRLHRVGFRYGLQTVLDNIDLALFAGERLALVGPSGCGKTTLLHLVAGLLSPWEGQCEHRFQRIRMVFQQPRLLPWQTTLNNLTFGLRALGIDPRARQAAGRSMAERFGLHADDLAKYPDQLSGGMQSRVALGRALIVEPDLLLMDEPFSALDIGHKARLYDDLVRLTETRTSMMMITHDLLEAVRLADRILVMAPSPGRIVAEIRLGLAAALRDDLYVHHNGAALMQNPTVRSAFNLPSSTAVSVSSHTETDVLITPVDSMNANPTPNAGVTGC</sequence>
<gene>
    <name evidence="6" type="ORF">GCM10007392_37320</name>
</gene>
<comment type="caution">
    <text evidence="6">The sequence shown here is derived from an EMBL/GenBank/DDBJ whole genome shotgun (WGS) entry which is preliminary data.</text>
</comment>
<name>A0A918KK15_9GAMM</name>
<dbReference type="PANTHER" id="PTHR42788">
    <property type="entry name" value="TAURINE IMPORT ATP-BINDING PROTEIN-RELATED"/>
    <property type="match status" value="1"/>
</dbReference>
<evidence type="ECO:0000313" key="7">
    <source>
        <dbReference type="Proteomes" id="UP000626148"/>
    </source>
</evidence>
<comment type="similarity">
    <text evidence="1">Belongs to the ABC transporter superfamily.</text>
</comment>
<dbReference type="Pfam" id="PF00005">
    <property type="entry name" value="ABC_tran"/>
    <property type="match status" value="1"/>
</dbReference>
<evidence type="ECO:0000313" key="6">
    <source>
        <dbReference type="EMBL" id="GGX66204.1"/>
    </source>
</evidence>
<dbReference type="Gene3D" id="3.40.50.300">
    <property type="entry name" value="P-loop containing nucleotide triphosphate hydrolases"/>
    <property type="match status" value="1"/>
</dbReference>
<dbReference type="InterPro" id="IPR027417">
    <property type="entry name" value="P-loop_NTPase"/>
</dbReference>
<dbReference type="InterPro" id="IPR003593">
    <property type="entry name" value="AAA+_ATPase"/>
</dbReference>
<feature type="domain" description="ABC transporter" evidence="5">
    <location>
        <begin position="10"/>
        <end position="230"/>
    </location>
</feature>
<reference evidence="6" key="1">
    <citation type="journal article" date="2014" name="Int. J. Syst. Evol. Microbiol.">
        <title>Complete genome sequence of Corynebacterium casei LMG S-19264T (=DSM 44701T), isolated from a smear-ripened cheese.</title>
        <authorList>
            <consortium name="US DOE Joint Genome Institute (JGI-PGF)"/>
            <person name="Walter F."/>
            <person name="Albersmeier A."/>
            <person name="Kalinowski J."/>
            <person name="Ruckert C."/>
        </authorList>
    </citation>
    <scope>NUCLEOTIDE SEQUENCE</scope>
    <source>
        <strain evidence="6">KCTC 22169</strain>
    </source>
</reference>
<dbReference type="PROSITE" id="PS00211">
    <property type="entry name" value="ABC_TRANSPORTER_1"/>
    <property type="match status" value="1"/>
</dbReference>
<dbReference type="InterPro" id="IPR050166">
    <property type="entry name" value="ABC_transporter_ATP-bind"/>
</dbReference>
<dbReference type="GO" id="GO:0005524">
    <property type="term" value="F:ATP binding"/>
    <property type="evidence" value="ECO:0007669"/>
    <property type="project" value="UniProtKB-KW"/>
</dbReference>
<dbReference type="SMART" id="SM00382">
    <property type="entry name" value="AAA"/>
    <property type="match status" value="1"/>
</dbReference>
<dbReference type="InterPro" id="IPR003439">
    <property type="entry name" value="ABC_transporter-like_ATP-bd"/>
</dbReference>
<reference evidence="6" key="2">
    <citation type="submission" date="2020-09" db="EMBL/GenBank/DDBJ databases">
        <authorList>
            <person name="Sun Q."/>
            <person name="Kim S."/>
        </authorList>
    </citation>
    <scope>NUCLEOTIDE SEQUENCE</scope>
    <source>
        <strain evidence="6">KCTC 22169</strain>
    </source>
</reference>
<dbReference type="AlphaFoldDB" id="A0A918KK15"/>
<evidence type="ECO:0000256" key="3">
    <source>
        <dbReference type="ARBA" id="ARBA00022741"/>
    </source>
</evidence>
<accession>A0A918KK15</accession>
<protein>
    <recommendedName>
        <fullName evidence="5">ABC transporter domain-containing protein</fullName>
    </recommendedName>
</protein>